<dbReference type="PANTHER" id="PTHR45674:SF9">
    <property type="entry name" value="DNA LIGASE 3"/>
    <property type="match status" value="1"/>
</dbReference>
<dbReference type="PROSITE" id="PS50160">
    <property type="entry name" value="DNA_LIGASE_A3"/>
    <property type="match status" value="1"/>
</dbReference>
<evidence type="ECO:0000256" key="12">
    <source>
        <dbReference type="RuleBase" id="RU004196"/>
    </source>
</evidence>
<dbReference type="GO" id="GO:0005634">
    <property type="term" value="C:nucleus"/>
    <property type="evidence" value="ECO:0007669"/>
    <property type="project" value="UniProtKB-SubCell"/>
</dbReference>
<dbReference type="InterPro" id="IPR012309">
    <property type="entry name" value="DNA_ligase_ATP-dep_C"/>
</dbReference>
<dbReference type="FunFam" id="3.30.470.30:FF:000002">
    <property type="entry name" value="DNA ligase"/>
    <property type="match status" value="1"/>
</dbReference>
<comment type="caution">
    <text evidence="15">The sequence shown here is derived from an EMBL/GenBank/DDBJ whole genome shotgun (WGS) entry which is preliminary data.</text>
</comment>
<evidence type="ECO:0000313" key="15">
    <source>
        <dbReference type="EMBL" id="RDY11145.1"/>
    </source>
</evidence>
<evidence type="ECO:0000256" key="1">
    <source>
        <dbReference type="ARBA" id="ARBA00004123"/>
    </source>
</evidence>
<proteinExistence type="inferred from homology"/>
<dbReference type="SUPFAM" id="SSF56281">
    <property type="entry name" value="Metallo-hydrolase/oxidoreductase"/>
    <property type="match status" value="1"/>
</dbReference>
<evidence type="ECO:0000256" key="2">
    <source>
        <dbReference type="ARBA" id="ARBA00007572"/>
    </source>
</evidence>
<dbReference type="SUPFAM" id="SSF117018">
    <property type="entry name" value="ATP-dependent DNA ligase DNA-binding domain"/>
    <property type="match status" value="1"/>
</dbReference>
<dbReference type="InterPro" id="IPR000977">
    <property type="entry name" value="DNA_ligase_ATP-dep"/>
</dbReference>
<feature type="domain" description="ATP-dependent DNA ligase family profile" evidence="14">
    <location>
        <begin position="1191"/>
        <end position="1360"/>
    </location>
</feature>
<dbReference type="EMBL" id="QJKJ01000701">
    <property type="protein sequence ID" value="RDY11145.1"/>
    <property type="molecule type" value="Genomic_DNA"/>
</dbReference>
<evidence type="ECO:0000256" key="13">
    <source>
        <dbReference type="SAM" id="MobiDB-lite"/>
    </source>
</evidence>
<dbReference type="OrthoDB" id="206088at2759"/>
<dbReference type="InterPro" id="IPR036866">
    <property type="entry name" value="RibonucZ/Hydroxyglut_hydro"/>
</dbReference>
<keyword evidence="9" id="KW-0539">Nucleus</keyword>
<dbReference type="Proteomes" id="UP000257109">
    <property type="component" value="Unassembled WGS sequence"/>
</dbReference>
<dbReference type="CDD" id="cd07900">
    <property type="entry name" value="Adenylation_DNA_ligase_I_Euk"/>
    <property type="match status" value="1"/>
</dbReference>
<dbReference type="Pfam" id="PF07522">
    <property type="entry name" value="DRMBL"/>
    <property type="match status" value="1"/>
</dbReference>
<dbReference type="InterPro" id="IPR012308">
    <property type="entry name" value="DNA_ligase_ATP-dep_N"/>
</dbReference>
<keyword evidence="11" id="KW-0233">DNA recombination</keyword>
<dbReference type="InterPro" id="IPR011084">
    <property type="entry name" value="DRMBL"/>
</dbReference>
<dbReference type="CDD" id="cd16273">
    <property type="entry name" value="SNM1A-1C-like_MBL-fold"/>
    <property type="match status" value="1"/>
</dbReference>
<evidence type="ECO:0000256" key="8">
    <source>
        <dbReference type="ARBA" id="ARBA00023204"/>
    </source>
</evidence>
<evidence type="ECO:0000256" key="7">
    <source>
        <dbReference type="ARBA" id="ARBA00022840"/>
    </source>
</evidence>
<keyword evidence="8 11" id="KW-0234">DNA repair</keyword>
<dbReference type="PANTHER" id="PTHR45674">
    <property type="entry name" value="DNA LIGASE 1/3 FAMILY MEMBER"/>
    <property type="match status" value="1"/>
</dbReference>
<dbReference type="InterPro" id="IPR016059">
    <property type="entry name" value="DNA_ligase_ATP-dep_CS"/>
</dbReference>
<dbReference type="InterPro" id="IPR036599">
    <property type="entry name" value="DNA_ligase_N_sf"/>
</dbReference>
<keyword evidence="3 11" id="KW-0436">Ligase</keyword>
<accession>A0A371I801</accession>
<dbReference type="InterPro" id="IPR012310">
    <property type="entry name" value="DNA_ligase_ATP-dep_cent"/>
</dbReference>
<dbReference type="Gene3D" id="3.40.50.12650">
    <property type="match status" value="1"/>
</dbReference>
<keyword evidence="16" id="KW-1185">Reference proteome</keyword>
<evidence type="ECO:0000259" key="14">
    <source>
        <dbReference type="PROSITE" id="PS50160"/>
    </source>
</evidence>
<dbReference type="STRING" id="157652.A0A371I801"/>
<keyword evidence="7 11" id="KW-0067">ATP-binding</keyword>
<dbReference type="FunFam" id="2.40.50.140:FF:000220">
    <property type="entry name" value="DNA ligase"/>
    <property type="match status" value="1"/>
</dbReference>
<feature type="compositionally biased region" description="Polar residues" evidence="13">
    <location>
        <begin position="1"/>
        <end position="12"/>
    </location>
</feature>
<keyword evidence="5 11" id="KW-0547">Nucleotide-binding</keyword>
<keyword evidence="4" id="KW-0235">DNA replication</keyword>
<feature type="compositionally biased region" description="Pro residues" evidence="13">
    <location>
        <begin position="19"/>
        <end position="34"/>
    </location>
</feature>
<protein>
    <recommendedName>
        <fullName evidence="11">DNA ligase</fullName>
        <ecNumber evidence="11">6.5.1.1</ecNumber>
    </recommendedName>
</protein>
<evidence type="ECO:0000256" key="3">
    <source>
        <dbReference type="ARBA" id="ARBA00022598"/>
    </source>
</evidence>
<dbReference type="GO" id="GO:0003677">
    <property type="term" value="F:DNA binding"/>
    <property type="evidence" value="ECO:0007669"/>
    <property type="project" value="InterPro"/>
</dbReference>
<evidence type="ECO:0000313" key="16">
    <source>
        <dbReference type="Proteomes" id="UP000257109"/>
    </source>
</evidence>
<evidence type="ECO:0000256" key="9">
    <source>
        <dbReference type="ARBA" id="ARBA00023242"/>
    </source>
</evidence>
<reference evidence="15" key="1">
    <citation type="submission" date="2018-05" db="EMBL/GenBank/DDBJ databases">
        <title>Draft genome of Mucuna pruriens seed.</title>
        <authorList>
            <person name="Nnadi N.E."/>
            <person name="Vos R."/>
            <person name="Hasami M.H."/>
            <person name="Devisetty U.K."/>
            <person name="Aguiy J.C."/>
        </authorList>
    </citation>
    <scope>NUCLEOTIDE SEQUENCE [LARGE SCALE GENOMIC DNA]</scope>
    <source>
        <strain evidence="15">JCA_2017</strain>
    </source>
</reference>
<comment type="subcellular location">
    <subcellularLocation>
        <location evidence="1">Nucleus</location>
    </subcellularLocation>
</comment>
<gene>
    <name evidence="15" type="primary">LIG6</name>
    <name evidence="15" type="ORF">CR513_04235</name>
</gene>
<dbReference type="InterPro" id="IPR050191">
    <property type="entry name" value="ATP-dep_DNA_ligase"/>
</dbReference>
<evidence type="ECO:0000256" key="6">
    <source>
        <dbReference type="ARBA" id="ARBA00022763"/>
    </source>
</evidence>
<dbReference type="GO" id="GO:0006281">
    <property type="term" value="P:DNA repair"/>
    <property type="evidence" value="ECO:0007669"/>
    <property type="project" value="UniProtKB-KW"/>
</dbReference>
<dbReference type="GO" id="GO:0003910">
    <property type="term" value="F:DNA ligase (ATP) activity"/>
    <property type="evidence" value="ECO:0007669"/>
    <property type="project" value="UniProtKB-EC"/>
</dbReference>
<feature type="region of interest" description="Disordered" evidence="13">
    <location>
        <begin position="618"/>
        <end position="637"/>
    </location>
</feature>
<evidence type="ECO:0000256" key="5">
    <source>
        <dbReference type="ARBA" id="ARBA00022741"/>
    </source>
</evidence>
<dbReference type="SUPFAM" id="SSF50249">
    <property type="entry name" value="Nucleic acid-binding proteins"/>
    <property type="match status" value="1"/>
</dbReference>
<dbReference type="FunFam" id="3.40.50.12650:FF:000006">
    <property type="entry name" value="DNA ligase"/>
    <property type="match status" value="1"/>
</dbReference>
<dbReference type="CDD" id="cd07969">
    <property type="entry name" value="OBF_DNA_ligase_I"/>
    <property type="match status" value="1"/>
</dbReference>
<dbReference type="PROSITE" id="PS00697">
    <property type="entry name" value="DNA_LIGASE_A1"/>
    <property type="match status" value="1"/>
</dbReference>
<dbReference type="Pfam" id="PF04675">
    <property type="entry name" value="DNA_ligase_A_N"/>
    <property type="match status" value="1"/>
</dbReference>
<feature type="non-terminal residue" evidence="15">
    <location>
        <position position="1"/>
    </location>
</feature>
<dbReference type="Gene3D" id="2.40.50.140">
    <property type="entry name" value="Nucleic acid-binding proteins"/>
    <property type="match status" value="1"/>
</dbReference>
<evidence type="ECO:0000256" key="10">
    <source>
        <dbReference type="ARBA" id="ARBA00034003"/>
    </source>
</evidence>
<comment type="similarity">
    <text evidence="2 12">Belongs to the ATP-dependent DNA ligase family.</text>
</comment>
<feature type="region of interest" description="Disordered" evidence="13">
    <location>
        <begin position="566"/>
        <end position="602"/>
    </location>
</feature>
<feature type="region of interest" description="Disordered" evidence="13">
    <location>
        <begin position="1484"/>
        <end position="1503"/>
    </location>
</feature>
<dbReference type="SUPFAM" id="SSF56091">
    <property type="entry name" value="DNA ligase/mRNA capping enzyme, catalytic domain"/>
    <property type="match status" value="1"/>
</dbReference>
<dbReference type="InterPro" id="IPR012340">
    <property type="entry name" value="NA-bd_OB-fold"/>
</dbReference>
<dbReference type="Gene3D" id="3.30.470.30">
    <property type="entry name" value="DNA ligase/mRNA capping enzyme"/>
    <property type="match status" value="1"/>
</dbReference>
<dbReference type="GO" id="GO:0071897">
    <property type="term" value="P:DNA biosynthetic process"/>
    <property type="evidence" value="ECO:0007669"/>
    <property type="project" value="InterPro"/>
</dbReference>
<evidence type="ECO:0000256" key="11">
    <source>
        <dbReference type="RuleBase" id="RU000617"/>
    </source>
</evidence>
<organism evidence="15 16">
    <name type="scientific">Mucuna pruriens</name>
    <name type="common">Velvet bean</name>
    <name type="synonym">Dolichos pruriens</name>
    <dbReference type="NCBI Taxonomy" id="157652"/>
    <lineage>
        <taxon>Eukaryota</taxon>
        <taxon>Viridiplantae</taxon>
        <taxon>Streptophyta</taxon>
        <taxon>Embryophyta</taxon>
        <taxon>Tracheophyta</taxon>
        <taxon>Spermatophyta</taxon>
        <taxon>Magnoliopsida</taxon>
        <taxon>eudicotyledons</taxon>
        <taxon>Gunneridae</taxon>
        <taxon>Pentapetalae</taxon>
        <taxon>rosids</taxon>
        <taxon>fabids</taxon>
        <taxon>Fabales</taxon>
        <taxon>Fabaceae</taxon>
        <taxon>Papilionoideae</taxon>
        <taxon>50 kb inversion clade</taxon>
        <taxon>NPAAA clade</taxon>
        <taxon>indigoferoid/millettioid clade</taxon>
        <taxon>Phaseoleae</taxon>
        <taxon>Mucuna</taxon>
    </lineage>
</organism>
<evidence type="ECO:0000256" key="4">
    <source>
        <dbReference type="ARBA" id="ARBA00022705"/>
    </source>
</evidence>
<sequence>MDSQTLDSTQLFLSARQPSPSPPPSPSLHPVPPSVPHSKLIPQTRFLVDAFRHAGPHSLSYFLSHFHSDHYAGLSSSWSLGVIFCSATTALLLRRILRVPAPFVVPLPLHQPLRIDGAEVTLIDANHCPGAVQFLFAVPRADGTALRYVHTGDFRFSNSMISEPALAPFIGADAVFLDTTYCNPKFVFPSQEESVEYVASVVERVERECGGNSDSVLFLVATYVVGKERILLELARRFKRKIHVDARKMEVLRALGYGESDQFTEDGLESNIHVVGWNVLGETWPYFRPNFVRMKEVMDERGGSYSKVVGFVPTGWTYEVKRGKFAVKSKDLFQIHLVPYSEHSNYDELREYVKFLKPKRVVPTVGLDVEKSNSKHADKMRKYFAGLVDETANKQEFLRGFHRAPGEVGFEVEKGVSDALEPGQDMGKEVNPSEAEGNKSIDPDVAVGLSSFMGDTCTQDPTLLSDEDKDKIIQELSCCLPAWVTRNQLLDLISISGSNVVEAVSNFYERETEFHEQVNSCQPPVSTPKCCSSNDTDSPAKPCLNTNNALKNIDIFPSQDSKITNLRHAVPSPISPAKRKRGSESKQNKKGKVKVKAKSEPSDSKQFTITRFFSKVMPETPGASQSDSFGPKLDRSSNVEDLLPTDVGQMYKDEIDQFMQIINGNESLKKYAITIIEKTKGDVSKALDIYYCNSDNLGENEISVQVEGKIDRPIVKKHASEELRIIPDISEQKALKDNVNATHLSLPPEKYNPKEHACWRDGQPGPYLHIARTFNLLEGEKGKIKATSLLCNMFRSLLALSPADVLPAVYLCTNRIAADHENKELNIGGSLVTAALEEACGTNRLKIKEMYNKFGDLGDVAQECRQTQRLLAPPTPLLIKDVFSALQKISVQTGSGSTSRKKGIIVHLMRSCREKEMKFLVRTLVRNLRIGAMLRTVLPALAHAVAMNSCPTLHQEGTVENLKEKLQDSTINPLQKHNKVEDLDNPQLQACVLMQFARELWNFLIITTKILMLYFMNKSTIENRELEEHGEIHMFVLSVAVVEAYNIQPNLDVIVPSLMNKGIDFSVSSLSMVPGIPIKPMLAKITNGIPQALKLFENKAFTCEYKYDGQRAQIHKLVNGSIRVFSRNGDESTSRFPDLIDIIQASTKPVASTFIMDAEIVGIDRKNGYRIMSFQELSSRGRGGKDTLVTTESIKVDICIFVFDIMFANGEQLLGFPLRLRRKCMHLIILLNCESSAFSGKTKMCYLKDLFYDEKPGYFEYARETTIEADDACLTCEATLTKINAFLEDALRSSCEGIMVKTLDVDAGYSPSKRSDKWLKVKRDYVEGLNDSLDLVPIGAWHGNGRKAGWYSPFLMACLNPETEEYQSVCRVMSGFSDSFYVEEFDIALQMKELFSGDKVLSKKPPYYQTGEAPDMWFCPQVVWEIRGADFTVSPVHHAAIGLVHPSRGISIRFPRFIRCVSDRNPEECSTAADIVEKFHSQTRKMDVTAEGQERMRSDERAS</sequence>
<dbReference type="Gene3D" id="1.10.3260.10">
    <property type="entry name" value="DNA ligase, ATP-dependent, N-terminal domain"/>
    <property type="match status" value="1"/>
</dbReference>
<dbReference type="Gene3D" id="3.60.15.10">
    <property type="entry name" value="Ribonuclease Z/Hydroxyacylglutathione hydrolase-like"/>
    <property type="match status" value="1"/>
</dbReference>
<dbReference type="GO" id="GO:0006310">
    <property type="term" value="P:DNA recombination"/>
    <property type="evidence" value="ECO:0007669"/>
    <property type="project" value="UniProtKB-KW"/>
</dbReference>
<dbReference type="Pfam" id="PF01068">
    <property type="entry name" value="DNA_ligase_A_M"/>
    <property type="match status" value="1"/>
</dbReference>
<feature type="region of interest" description="Disordered" evidence="13">
    <location>
        <begin position="1"/>
        <end position="34"/>
    </location>
</feature>
<comment type="catalytic activity">
    <reaction evidence="10 11">
        <text>ATP + (deoxyribonucleotide)n-3'-hydroxyl + 5'-phospho-(deoxyribonucleotide)m = (deoxyribonucleotide)n+m + AMP + diphosphate.</text>
        <dbReference type="EC" id="6.5.1.1"/>
    </reaction>
</comment>
<dbReference type="EC" id="6.5.1.1" evidence="11"/>
<name>A0A371I801_MUCPR</name>
<keyword evidence="6 11" id="KW-0227">DNA damage</keyword>
<dbReference type="GO" id="GO:0005524">
    <property type="term" value="F:ATP binding"/>
    <property type="evidence" value="ECO:0007669"/>
    <property type="project" value="UniProtKB-KW"/>
</dbReference>
<dbReference type="NCBIfam" id="TIGR00574">
    <property type="entry name" value="dnl1"/>
    <property type="match status" value="1"/>
</dbReference>
<dbReference type="GO" id="GO:0006273">
    <property type="term" value="P:lagging strand elongation"/>
    <property type="evidence" value="ECO:0007669"/>
    <property type="project" value="TreeGrafter"/>
</dbReference>
<dbReference type="Pfam" id="PF04679">
    <property type="entry name" value="DNA_ligase_A_C"/>
    <property type="match status" value="1"/>
</dbReference>